<organism evidence="3">
    <name type="scientific">Anopheles coluzzii</name>
    <name type="common">African malaria mosquito</name>
    <dbReference type="NCBI Taxonomy" id="1518534"/>
    <lineage>
        <taxon>Eukaryota</taxon>
        <taxon>Metazoa</taxon>
        <taxon>Ecdysozoa</taxon>
        <taxon>Arthropoda</taxon>
        <taxon>Hexapoda</taxon>
        <taxon>Insecta</taxon>
        <taxon>Pterygota</taxon>
        <taxon>Neoptera</taxon>
        <taxon>Endopterygota</taxon>
        <taxon>Diptera</taxon>
        <taxon>Nematocera</taxon>
        <taxon>Culicoidea</taxon>
        <taxon>Culicidae</taxon>
        <taxon>Anophelinae</taxon>
        <taxon>Anopheles</taxon>
    </lineage>
</organism>
<keyword evidence="1" id="KW-1133">Transmembrane helix</keyword>
<feature type="domain" description="Chemotaxis methyl-accepting receptor HlyB-like 4HB MCP" evidence="2">
    <location>
        <begin position="56"/>
        <end position="133"/>
    </location>
</feature>
<sequence length="434" mass="46961">MLLVGSYAIRALHDGQQRFEYVRNNTFPDLKVMQGTLRAVADIRANTLRHINATASEEDRQLLAADKAMMAQYREGRSRILALSSSNQTAQAVALTNNEFTQTANQLMQAVEQHARFNYRLAEQLAAENDSTYQTVFAVALGLMAAALLLTGVLALTLYRNISHGLGSIQHTIEKTGQATADGQAQASATKAPAGIGFGLGEWFEQAGEVFLGNADAAIDDVKTQRLCSKLLLQHLYPQGNAAICGELHGIADKVLQDLAQPQGIQQQGRRQFFVYLQLQPQALGGGRLGIQEVQDVVDQPQQGACRLLNGADAVFLLRIERRHGQQFQHAQHAVHRGADFMAHGGQERTLGTIGGIGLVAGHAQLELGQLALGDIQAGQDGALAWPVRKQQHALEQHPDRPAIGPQAFQFTAQLALVLRHAVELAGQVEPALV</sequence>
<dbReference type="Proteomes" id="UP000075882">
    <property type="component" value="Unassembled WGS sequence"/>
</dbReference>
<dbReference type="AlphaFoldDB" id="A0A8W7PSR1"/>
<dbReference type="EnsemblMetazoa" id="ACOM036183-RA">
    <property type="protein sequence ID" value="ACOM036183-PA.1"/>
    <property type="gene ID" value="ACOM036183"/>
</dbReference>
<keyword evidence="1" id="KW-0472">Membrane</keyword>
<dbReference type="InterPro" id="IPR024478">
    <property type="entry name" value="HlyB_4HB_MCP"/>
</dbReference>
<protein>
    <recommendedName>
        <fullName evidence="2">Chemotaxis methyl-accepting receptor HlyB-like 4HB MCP domain-containing protein</fullName>
    </recommendedName>
</protein>
<evidence type="ECO:0000259" key="2">
    <source>
        <dbReference type="Pfam" id="PF12729"/>
    </source>
</evidence>
<reference evidence="3" key="1">
    <citation type="submission" date="2022-08" db="UniProtKB">
        <authorList>
            <consortium name="EnsemblMetazoa"/>
        </authorList>
    </citation>
    <scope>IDENTIFICATION</scope>
</reference>
<dbReference type="AntiFam" id="ANF00201">
    <property type="entry name" value="Shadow ORF (opposite gacS)"/>
</dbReference>
<proteinExistence type="predicted"/>
<accession>A0A8W7PSR1</accession>
<evidence type="ECO:0000256" key="1">
    <source>
        <dbReference type="SAM" id="Phobius"/>
    </source>
</evidence>
<evidence type="ECO:0000313" key="3">
    <source>
        <dbReference type="EnsemblMetazoa" id="ACOM036183-PA.1"/>
    </source>
</evidence>
<dbReference type="Pfam" id="PF12729">
    <property type="entry name" value="4HB_MCP_1"/>
    <property type="match status" value="1"/>
</dbReference>
<feature type="transmembrane region" description="Helical" evidence="1">
    <location>
        <begin position="136"/>
        <end position="159"/>
    </location>
</feature>
<name>A0A8W7PSR1_ANOCL</name>
<keyword evidence="1" id="KW-0812">Transmembrane</keyword>